<sequence length="93" mass="10188">MLSEKRVFILVLNMEESFGGDDLAIGGDVEAIFYYLGELWEGKVGRVTGIVNVYQKAAFIEFDFVAHRNSLDKHIKGCCILEANNASLSGGSV</sequence>
<gene>
    <name evidence="1" type="ORF">F1720_14135</name>
</gene>
<reference evidence="1 2" key="1">
    <citation type="submission" date="2019-09" db="EMBL/GenBank/DDBJ databases">
        <title>Draft genome sequence of Pseudomonas brenneri CCUG 51514(T).</title>
        <authorList>
            <person name="Tunovic T."/>
            <person name="Pineiro-Iglesias B."/>
            <person name="Unosson C."/>
            <person name="Inganas E."/>
            <person name="Ohlen M."/>
            <person name="Cardew S."/>
            <person name="Jensie-Markopoulos S."/>
            <person name="Salva-Serra F."/>
            <person name="Jaen-Luchoro D."/>
            <person name="Svensson-Stadler L."/>
            <person name="Chun J."/>
            <person name="Moore E."/>
        </authorList>
    </citation>
    <scope>NUCLEOTIDE SEQUENCE [LARGE SCALE GENOMIC DNA]</scope>
    <source>
        <strain evidence="1 2">CCUG 51514</strain>
    </source>
</reference>
<comment type="caution">
    <text evidence="1">The sequence shown here is derived from an EMBL/GenBank/DDBJ whole genome shotgun (WGS) entry which is preliminary data.</text>
</comment>
<evidence type="ECO:0000313" key="2">
    <source>
        <dbReference type="Proteomes" id="UP000325296"/>
    </source>
</evidence>
<proteinExistence type="predicted"/>
<protein>
    <submittedName>
        <fullName evidence="1">Uncharacterized protein</fullName>
    </submittedName>
</protein>
<organism evidence="1 2">
    <name type="scientific">Pseudomonas brenneri</name>
    <dbReference type="NCBI Taxonomy" id="129817"/>
    <lineage>
        <taxon>Bacteria</taxon>
        <taxon>Pseudomonadati</taxon>
        <taxon>Pseudomonadota</taxon>
        <taxon>Gammaproteobacteria</taxon>
        <taxon>Pseudomonadales</taxon>
        <taxon>Pseudomonadaceae</taxon>
        <taxon>Pseudomonas</taxon>
    </lineage>
</organism>
<name>A0A5B2UTA0_9PSED</name>
<dbReference type="RefSeq" id="WP_146552179.1">
    <property type="nucleotide sequence ID" value="NZ_BMNU01000002.1"/>
</dbReference>
<evidence type="ECO:0000313" key="1">
    <source>
        <dbReference type="EMBL" id="KAA2229560.1"/>
    </source>
</evidence>
<dbReference type="Proteomes" id="UP000325296">
    <property type="component" value="Unassembled WGS sequence"/>
</dbReference>
<accession>A0A5B2UTA0</accession>
<dbReference type="EMBL" id="VUOL01000007">
    <property type="protein sequence ID" value="KAA2229560.1"/>
    <property type="molecule type" value="Genomic_DNA"/>
</dbReference>
<dbReference type="AlphaFoldDB" id="A0A5B2UTA0"/>